<accession>A0A5B9Y3V8</accession>
<dbReference type="InterPro" id="IPR002577">
    <property type="entry name" value="HTH_HxlR"/>
</dbReference>
<dbReference type="CDD" id="cd00090">
    <property type="entry name" value="HTH_ARSR"/>
    <property type="match status" value="1"/>
</dbReference>
<name>A0A5B9Y3V8_9MOLU</name>
<evidence type="ECO:0000259" key="4">
    <source>
        <dbReference type="PROSITE" id="PS51118"/>
    </source>
</evidence>
<evidence type="ECO:0000313" key="6">
    <source>
        <dbReference type="Proteomes" id="UP000323144"/>
    </source>
</evidence>
<dbReference type="AlphaFoldDB" id="A0A5B9Y3V8"/>
<dbReference type="KEGG" id="schi:SCHIN_v1c01580"/>
<dbReference type="EMBL" id="CP043026">
    <property type="protein sequence ID" value="QEH61356.1"/>
    <property type="molecule type" value="Genomic_DNA"/>
</dbReference>
<dbReference type="SUPFAM" id="SSF46785">
    <property type="entry name" value="Winged helix' DNA-binding domain"/>
    <property type="match status" value="1"/>
</dbReference>
<dbReference type="InterPro" id="IPR011991">
    <property type="entry name" value="ArsR-like_HTH"/>
</dbReference>
<keyword evidence="2" id="KW-0238">DNA-binding</keyword>
<dbReference type="Proteomes" id="UP000323144">
    <property type="component" value="Chromosome"/>
</dbReference>
<protein>
    <submittedName>
        <fullName evidence="5">Helix-turn-helix transcriptional regulator</fullName>
    </submittedName>
</protein>
<evidence type="ECO:0000313" key="5">
    <source>
        <dbReference type="EMBL" id="QEH61356.1"/>
    </source>
</evidence>
<dbReference type="InterPro" id="IPR036388">
    <property type="entry name" value="WH-like_DNA-bd_sf"/>
</dbReference>
<keyword evidence="1" id="KW-0805">Transcription regulation</keyword>
<sequence>MRFELISECPVETTLNVLGNKWVVLIIRELLKSPKRHSELKKSINGITQKVLTSNLKKLEANGVVYREVLSKKPIHVEYSLTEFGKSLENVLFSMQKWGKELQQSVKGQN</sequence>
<dbReference type="PANTHER" id="PTHR33204">
    <property type="entry name" value="TRANSCRIPTIONAL REGULATOR, MARR FAMILY"/>
    <property type="match status" value="1"/>
</dbReference>
<dbReference type="PROSITE" id="PS51118">
    <property type="entry name" value="HTH_HXLR"/>
    <property type="match status" value="1"/>
</dbReference>
<keyword evidence="6" id="KW-1185">Reference proteome</keyword>
<evidence type="ECO:0000256" key="2">
    <source>
        <dbReference type="ARBA" id="ARBA00023125"/>
    </source>
</evidence>
<dbReference type="RefSeq" id="WP_166507750.1">
    <property type="nucleotide sequence ID" value="NZ_CP043026.1"/>
</dbReference>
<dbReference type="InterPro" id="IPR036390">
    <property type="entry name" value="WH_DNA-bd_sf"/>
</dbReference>
<keyword evidence="3" id="KW-0804">Transcription</keyword>
<gene>
    <name evidence="5" type="ORF">SCHIN_v1c01580</name>
</gene>
<organism evidence="5 6">
    <name type="scientific">Spiroplasma chinense</name>
    <dbReference type="NCBI Taxonomy" id="216932"/>
    <lineage>
        <taxon>Bacteria</taxon>
        <taxon>Bacillati</taxon>
        <taxon>Mycoplasmatota</taxon>
        <taxon>Mollicutes</taxon>
        <taxon>Entomoplasmatales</taxon>
        <taxon>Spiroplasmataceae</taxon>
        <taxon>Spiroplasma</taxon>
    </lineage>
</organism>
<feature type="domain" description="HTH hxlR-type" evidence="4">
    <location>
        <begin position="9"/>
        <end position="107"/>
    </location>
</feature>
<reference evidence="5 6" key="1">
    <citation type="submission" date="2019-08" db="EMBL/GenBank/DDBJ databases">
        <title>Complete genome sequence of Spiroplasma chinense CCH (DSM 19755).</title>
        <authorList>
            <person name="Shen H.-Y."/>
            <person name="Lin Y.-C."/>
            <person name="Chou L."/>
            <person name="Kuo C.-H."/>
        </authorList>
    </citation>
    <scope>NUCLEOTIDE SEQUENCE [LARGE SCALE GENOMIC DNA]</scope>
    <source>
        <strain evidence="5 6">CCH</strain>
    </source>
</reference>
<evidence type="ECO:0000256" key="1">
    <source>
        <dbReference type="ARBA" id="ARBA00023015"/>
    </source>
</evidence>
<dbReference type="Pfam" id="PF01638">
    <property type="entry name" value="HxlR"/>
    <property type="match status" value="1"/>
</dbReference>
<proteinExistence type="predicted"/>
<dbReference type="GO" id="GO:0003677">
    <property type="term" value="F:DNA binding"/>
    <property type="evidence" value="ECO:0007669"/>
    <property type="project" value="UniProtKB-KW"/>
</dbReference>
<dbReference type="PANTHER" id="PTHR33204:SF37">
    <property type="entry name" value="HTH-TYPE TRANSCRIPTIONAL REGULATOR YODB"/>
    <property type="match status" value="1"/>
</dbReference>
<dbReference type="Gene3D" id="1.10.10.10">
    <property type="entry name" value="Winged helix-like DNA-binding domain superfamily/Winged helix DNA-binding domain"/>
    <property type="match status" value="1"/>
</dbReference>
<evidence type="ECO:0000256" key="3">
    <source>
        <dbReference type="ARBA" id="ARBA00023163"/>
    </source>
</evidence>